<dbReference type="Proteomes" id="UP000324222">
    <property type="component" value="Unassembled WGS sequence"/>
</dbReference>
<comment type="caution">
    <text evidence="1">The sequence shown here is derived from an EMBL/GenBank/DDBJ whole genome shotgun (WGS) entry which is preliminary data.</text>
</comment>
<protein>
    <submittedName>
        <fullName evidence="1">Uncharacterized protein</fullName>
    </submittedName>
</protein>
<evidence type="ECO:0000313" key="1">
    <source>
        <dbReference type="EMBL" id="MPC65856.1"/>
    </source>
</evidence>
<proteinExistence type="predicted"/>
<gene>
    <name evidence="1" type="ORF">E2C01_059993</name>
</gene>
<dbReference type="AlphaFoldDB" id="A0A5B7H7C7"/>
<sequence>MMARGDPGLREGAITQGRQRFLGRMVLPRLPPGHSTTVCPLHCSSLYAAAAIDFPLVPYQVSQETFALENMRSDALTQAVHISIYKESLKFDRHFN</sequence>
<keyword evidence="2" id="KW-1185">Reference proteome</keyword>
<accession>A0A5B7H7C7</accession>
<reference evidence="1 2" key="1">
    <citation type="submission" date="2019-05" db="EMBL/GenBank/DDBJ databases">
        <title>Another draft genome of Portunus trituberculatus and its Hox gene families provides insights of decapod evolution.</title>
        <authorList>
            <person name="Jeong J.-H."/>
            <person name="Song I."/>
            <person name="Kim S."/>
            <person name="Choi T."/>
            <person name="Kim D."/>
            <person name="Ryu S."/>
            <person name="Kim W."/>
        </authorList>
    </citation>
    <scope>NUCLEOTIDE SEQUENCE [LARGE SCALE GENOMIC DNA]</scope>
    <source>
        <tissue evidence="1">Muscle</tissue>
    </source>
</reference>
<name>A0A5B7H7C7_PORTR</name>
<organism evidence="1 2">
    <name type="scientific">Portunus trituberculatus</name>
    <name type="common">Swimming crab</name>
    <name type="synonym">Neptunus trituberculatus</name>
    <dbReference type="NCBI Taxonomy" id="210409"/>
    <lineage>
        <taxon>Eukaryota</taxon>
        <taxon>Metazoa</taxon>
        <taxon>Ecdysozoa</taxon>
        <taxon>Arthropoda</taxon>
        <taxon>Crustacea</taxon>
        <taxon>Multicrustacea</taxon>
        <taxon>Malacostraca</taxon>
        <taxon>Eumalacostraca</taxon>
        <taxon>Eucarida</taxon>
        <taxon>Decapoda</taxon>
        <taxon>Pleocyemata</taxon>
        <taxon>Brachyura</taxon>
        <taxon>Eubrachyura</taxon>
        <taxon>Portunoidea</taxon>
        <taxon>Portunidae</taxon>
        <taxon>Portuninae</taxon>
        <taxon>Portunus</taxon>
    </lineage>
</organism>
<evidence type="ECO:0000313" key="2">
    <source>
        <dbReference type="Proteomes" id="UP000324222"/>
    </source>
</evidence>
<dbReference type="EMBL" id="VSRR010023927">
    <property type="protein sequence ID" value="MPC65856.1"/>
    <property type="molecule type" value="Genomic_DNA"/>
</dbReference>